<proteinExistence type="predicted"/>
<dbReference type="Proteomes" id="UP000787635">
    <property type="component" value="Unassembled WGS sequence"/>
</dbReference>
<sequence>MSDEIETPAWVWQGFFGPMAAAEAGKRVTDALPPEQAGVKLPMAGEPPATVDLAGTTGIFAIQTRPATPVPAPEGMAEANPAMVGRLVGG</sequence>
<comment type="caution">
    <text evidence="1">The sequence shown here is derived from an EMBL/GenBank/DDBJ whole genome shotgun (WGS) entry which is preliminary data.</text>
</comment>
<evidence type="ECO:0000313" key="1">
    <source>
        <dbReference type="EMBL" id="NKC32166.1"/>
    </source>
</evidence>
<evidence type="ECO:0000313" key="2">
    <source>
        <dbReference type="Proteomes" id="UP000787635"/>
    </source>
</evidence>
<protein>
    <submittedName>
        <fullName evidence="1">Uncharacterized protein</fullName>
    </submittedName>
</protein>
<name>A0ABX1E5B4_9PROT</name>
<dbReference type="EMBL" id="JAAVNE010000023">
    <property type="protein sequence ID" value="NKC32166.1"/>
    <property type="molecule type" value="Genomic_DNA"/>
</dbReference>
<reference evidence="1 2" key="1">
    <citation type="submission" date="2020-03" db="EMBL/GenBank/DDBJ databases">
        <title>Roseomonas selenitidurans sp. nov. isolated from urban soil.</title>
        <authorList>
            <person name="Liu H."/>
        </authorList>
    </citation>
    <scope>NUCLEOTIDE SEQUENCE [LARGE SCALE GENOMIC DNA]</scope>
    <source>
        <strain evidence="1 2">BU-1</strain>
    </source>
</reference>
<keyword evidence="2" id="KW-1185">Reference proteome</keyword>
<dbReference type="RefSeq" id="WP_168031964.1">
    <property type="nucleotide sequence ID" value="NZ_JAAVNE010000023.1"/>
</dbReference>
<organism evidence="1 2">
    <name type="scientific">Falsiroseomonas selenitidurans</name>
    <dbReference type="NCBI Taxonomy" id="2716335"/>
    <lineage>
        <taxon>Bacteria</taxon>
        <taxon>Pseudomonadati</taxon>
        <taxon>Pseudomonadota</taxon>
        <taxon>Alphaproteobacteria</taxon>
        <taxon>Acetobacterales</taxon>
        <taxon>Roseomonadaceae</taxon>
        <taxon>Falsiroseomonas</taxon>
    </lineage>
</organism>
<accession>A0ABX1E5B4</accession>
<gene>
    <name evidence="1" type="ORF">HEQ75_14980</name>
</gene>